<comment type="caution">
    <text evidence="7">The sequence shown here is derived from an EMBL/GenBank/DDBJ whole genome shotgun (WGS) entry which is preliminary data.</text>
</comment>
<keyword evidence="5" id="KW-0472">Membrane</keyword>
<proteinExistence type="inferred from homology"/>
<evidence type="ECO:0000313" key="7">
    <source>
        <dbReference type="EMBL" id="KAK0401878.1"/>
    </source>
</evidence>
<evidence type="ECO:0000256" key="3">
    <source>
        <dbReference type="ARBA" id="ARBA00022676"/>
    </source>
</evidence>
<evidence type="ECO:0000256" key="5">
    <source>
        <dbReference type="ARBA" id="ARBA00023136"/>
    </source>
</evidence>
<evidence type="ECO:0000256" key="6">
    <source>
        <dbReference type="RuleBase" id="RU366017"/>
    </source>
</evidence>
<dbReference type="PANTHER" id="PTHR47024">
    <property type="entry name" value="BIOFILM ABSENT ON HEAD (AFTER YERSINIA EXPOSURE)-RELATED"/>
    <property type="match status" value="1"/>
</dbReference>
<name>A0AA39HBP5_9BILA</name>
<dbReference type="GO" id="GO:0016757">
    <property type="term" value="F:glycosyltransferase activity"/>
    <property type="evidence" value="ECO:0007669"/>
    <property type="project" value="UniProtKB-UniRule"/>
</dbReference>
<dbReference type="InterPro" id="IPR008166">
    <property type="entry name" value="Glyco_transf_92"/>
</dbReference>
<protein>
    <recommendedName>
        <fullName evidence="6">Glycosyltransferase family 92 protein</fullName>
        <ecNumber evidence="6">2.4.1.-</ecNumber>
    </recommendedName>
</protein>
<dbReference type="Proteomes" id="UP001175271">
    <property type="component" value="Unassembled WGS sequence"/>
</dbReference>
<accession>A0AA39HBP5</accession>
<dbReference type="Pfam" id="PF01697">
    <property type="entry name" value="Glyco_transf_92"/>
    <property type="match status" value="1"/>
</dbReference>
<dbReference type="PANTHER" id="PTHR47024:SF1">
    <property type="entry name" value="GLYCOSYLTRANSFERASE FAMILY 92 PROTEIN"/>
    <property type="match status" value="1"/>
</dbReference>
<reference evidence="7" key="1">
    <citation type="submission" date="2023-06" db="EMBL/GenBank/DDBJ databases">
        <title>Genomic analysis of the entomopathogenic nematode Steinernema hermaphroditum.</title>
        <authorList>
            <person name="Schwarz E.M."/>
            <person name="Heppert J.K."/>
            <person name="Baniya A."/>
            <person name="Schwartz H.T."/>
            <person name="Tan C.-H."/>
            <person name="Antoshechkin I."/>
            <person name="Sternberg P.W."/>
            <person name="Goodrich-Blair H."/>
            <person name="Dillman A.R."/>
        </authorList>
    </citation>
    <scope>NUCLEOTIDE SEQUENCE</scope>
    <source>
        <strain evidence="7">PS9179</strain>
        <tissue evidence="7">Whole animal</tissue>
    </source>
</reference>
<evidence type="ECO:0000313" key="8">
    <source>
        <dbReference type="Proteomes" id="UP001175271"/>
    </source>
</evidence>
<comment type="subcellular location">
    <subcellularLocation>
        <location evidence="1">Membrane</location>
        <topology evidence="1">Single-pass membrane protein</topology>
    </subcellularLocation>
</comment>
<comment type="similarity">
    <text evidence="2 6">Belongs to the glycosyltransferase 92 family.</text>
</comment>
<sequence length="350" mass="40522">MIYSAYYFYISNRTTGFQVIGYSKCRSENETTRLEMNGLVYPLRNDAVQMGCPGHIGCEIGSFRLYAEIPVHVPLPDKVKLITERSSVQIPVKKAALVQRTTQRDMDPNRNLHRLGQGSDHLDCLMRCGTKFAAIVDFDDFITTREGTILDYIQAQERNDATIGSLYFIITIVAHLQQPLGDDWLNYDFSYLETAEICDHCKHDEYKPIMMPDKVDLPFTHFVKQFRNITDNTTYKDIVVPKDQGVSHHGRYEYVNPVDYDERFTNQTFLPKQSVDKLRVNYKRILNRLMALHKNLTIADTISYMNKCSRYIAWTCQIPLHSCINMEELEDWVKFSGTGGKGSSNYIMLW</sequence>
<evidence type="ECO:0000256" key="4">
    <source>
        <dbReference type="ARBA" id="ARBA00022679"/>
    </source>
</evidence>
<dbReference type="EMBL" id="JAUCMV010000004">
    <property type="protein sequence ID" value="KAK0401878.1"/>
    <property type="molecule type" value="Genomic_DNA"/>
</dbReference>
<keyword evidence="3 6" id="KW-0328">Glycosyltransferase</keyword>
<evidence type="ECO:0000256" key="2">
    <source>
        <dbReference type="ARBA" id="ARBA00007647"/>
    </source>
</evidence>
<organism evidence="7 8">
    <name type="scientific">Steinernema hermaphroditum</name>
    <dbReference type="NCBI Taxonomy" id="289476"/>
    <lineage>
        <taxon>Eukaryota</taxon>
        <taxon>Metazoa</taxon>
        <taxon>Ecdysozoa</taxon>
        <taxon>Nematoda</taxon>
        <taxon>Chromadorea</taxon>
        <taxon>Rhabditida</taxon>
        <taxon>Tylenchina</taxon>
        <taxon>Panagrolaimomorpha</taxon>
        <taxon>Strongyloidoidea</taxon>
        <taxon>Steinernematidae</taxon>
        <taxon>Steinernema</taxon>
    </lineage>
</organism>
<evidence type="ECO:0000256" key="1">
    <source>
        <dbReference type="ARBA" id="ARBA00004167"/>
    </source>
</evidence>
<keyword evidence="8" id="KW-1185">Reference proteome</keyword>
<gene>
    <name evidence="7" type="ORF">QR680_016023</name>
</gene>
<keyword evidence="4 6" id="KW-0808">Transferase</keyword>
<dbReference type="AlphaFoldDB" id="A0AA39HBP5"/>
<dbReference type="GO" id="GO:0016020">
    <property type="term" value="C:membrane"/>
    <property type="evidence" value="ECO:0007669"/>
    <property type="project" value="UniProtKB-SubCell"/>
</dbReference>
<dbReference type="EC" id="2.4.1.-" evidence="6"/>